<keyword evidence="3" id="KW-1185">Reference proteome</keyword>
<dbReference type="Gene3D" id="3.40.630.30">
    <property type="match status" value="1"/>
</dbReference>
<dbReference type="OrthoDB" id="508139at2759"/>
<proteinExistence type="predicted"/>
<feature type="compositionally biased region" description="Polar residues" evidence="1">
    <location>
        <begin position="1"/>
        <end position="17"/>
    </location>
</feature>
<gene>
    <name evidence="2" type="ORF">CBYS24578_00009419</name>
</gene>
<organism evidence="2 3">
    <name type="scientific">Clonostachys byssicola</name>
    <dbReference type="NCBI Taxonomy" id="160290"/>
    <lineage>
        <taxon>Eukaryota</taxon>
        <taxon>Fungi</taxon>
        <taxon>Dikarya</taxon>
        <taxon>Ascomycota</taxon>
        <taxon>Pezizomycotina</taxon>
        <taxon>Sordariomycetes</taxon>
        <taxon>Hypocreomycetidae</taxon>
        <taxon>Hypocreales</taxon>
        <taxon>Bionectriaceae</taxon>
        <taxon>Clonostachys</taxon>
    </lineage>
</organism>
<dbReference type="CDD" id="cd04301">
    <property type="entry name" value="NAT_SF"/>
    <property type="match status" value="1"/>
</dbReference>
<dbReference type="AlphaFoldDB" id="A0A9N9XXN4"/>
<feature type="region of interest" description="Disordered" evidence="1">
    <location>
        <begin position="1"/>
        <end position="20"/>
    </location>
</feature>
<evidence type="ECO:0008006" key="4">
    <source>
        <dbReference type="Google" id="ProtNLM"/>
    </source>
</evidence>
<dbReference type="SUPFAM" id="SSF55729">
    <property type="entry name" value="Acyl-CoA N-acyltransferases (Nat)"/>
    <property type="match status" value="1"/>
</dbReference>
<evidence type="ECO:0000256" key="1">
    <source>
        <dbReference type="SAM" id="MobiDB-lite"/>
    </source>
</evidence>
<comment type="caution">
    <text evidence="2">The sequence shown here is derived from an EMBL/GenBank/DDBJ whole genome shotgun (WGS) entry which is preliminary data.</text>
</comment>
<reference evidence="3" key="1">
    <citation type="submission" date="2019-06" db="EMBL/GenBank/DDBJ databases">
        <authorList>
            <person name="Broberg M."/>
        </authorList>
    </citation>
    <scope>NUCLEOTIDE SEQUENCE [LARGE SCALE GENOMIC DNA]</scope>
</reference>
<dbReference type="InterPro" id="IPR016181">
    <property type="entry name" value="Acyl_CoA_acyltransferase"/>
</dbReference>
<sequence>MPSTVQTPGNQKSTPKANPNLHFVKTFNGKLEVAPDNVCIATCTAHLVDRGDNPSRFRNRMMAASDETGELAEEIFTPNGRLLPEHRGPQPTLNGVMDWSEAFDIDNVLTFTHIKIAKAYRRKGLGRDLVEGILHEATSGGKRLSAFVAPGALESEYKHLEGEERERVIKEQVDICVQFWYSLGFRRVKRTNWLALKVQPDARAA</sequence>
<evidence type="ECO:0000313" key="2">
    <source>
        <dbReference type="EMBL" id="CAG9981855.1"/>
    </source>
</evidence>
<name>A0A9N9XXN4_9HYPO</name>
<evidence type="ECO:0000313" key="3">
    <source>
        <dbReference type="Proteomes" id="UP000754883"/>
    </source>
</evidence>
<dbReference type="Proteomes" id="UP000754883">
    <property type="component" value="Unassembled WGS sequence"/>
</dbReference>
<protein>
    <recommendedName>
        <fullName evidence="4">N-acetyltransferase domain-containing protein</fullName>
    </recommendedName>
</protein>
<accession>A0A9N9XXN4</accession>
<reference evidence="2 3" key="2">
    <citation type="submission" date="2021-10" db="EMBL/GenBank/DDBJ databases">
        <authorList>
            <person name="Piombo E."/>
        </authorList>
    </citation>
    <scope>NUCLEOTIDE SEQUENCE [LARGE SCALE GENOMIC DNA]</scope>
</reference>
<dbReference type="EMBL" id="CABFNO020001328">
    <property type="protein sequence ID" value="CAG9981855.1"/>
    <property type="molecule type" value="Genomic_DNA"/>
</dbReference>